<dbReference type="InterPro" id="IPR036069">
    <property type="entry name" value="DUF34/NIF3_sf"/>
</dbReference>
<dbReference type="EMBL" id="JAATJJ010000001">
    <property type="protein sequence ID" value="NJB69880.1"/>
    <property type="molecule type" value="Genomic_DNA"/>
</dbReference>
<evidence type="ECO:0000256" key="1">
    <source>
        <dbReference type="ARBA" id="ARBA00006964"/>
    </source>
</evidence>
<feature type="chain" id="PRO_5032321343" evidence="4">
    <location>
        <begin position="24"/>
        <end position="289"/>
    </location>
</feature>
<reference evidence="5 6" key="1">
    <citation type="submission" date="2020-03" db="EMBL/GenBank/DDBJ databases">
        <title>Genomic Encyclopedia of Type Strains, Phase IV (KMG-IV): sequencing the most valuable type-strain genomes for metagenomic binning, comparative biology and taxonomic classification.</title>
        <authorList>
            <person name="Goeker M."/>
        </authorList>
    </citation>
    <scope>NUCLEOTIDE SEQUENCE [LARGE SCALE GENOMIC DNA]</scope>
    <source>
        <strain evidence="5 6">DSM 29762</strain>
    </source>
</reference>
<dbReference type="GO" id="GO:0005737">
    <property type="term" value="C:cytoplasm"/>
    <property type="evidence" value="ECO:0007669"/>
    <property type="project" value="TreeGrafter"/>
</dbReference>
<protein>
    <submittedName>
        <fullName evidence="5">Putative NIF3 family GTP cyclohydrolase 1 type 2</fullName>
    </submittedName>
</protein>
<dbReference type="PANTHER" id="PTHR13799">
    <property type="entry name" value="NGG1 INTERACTING FACTOR 3"/>
    <property type="match status" value="1"/>
</dbReference>
<gene>
    <name evidence="5" type="ORF">GGR42_000342</name>
</gene>
<evidence type="ECO:0000313" key="5">
    <source>
        <dbReference type="EMBL" id="NJB69880.1"/>
    </source>
</evidence>
<dbReference type="GO" id="GO:0046872">
    <property type="term" value="F:metal ion binding"/>
    <property type="evidence" value="ECO:0007669"/>
    <property type="project" value="UniProtKB-KW"/>
</dbReference>
<evidence type="ECO:0000256" key="4">
    <source>
        <dbReference type="SAM" id="SignalP"/>
    </source>
</evidence>
<dbReference type="Gene3D" id="3.40.1390.30">
    <property type="entry name" value="NIF3 (NGG1p interacting factor 3)-like"/>
    <property type="match status" value="2"/>
</dbReference>
<dbReference type="AlphaFoldDB" id="A0A846QSD7"/>
<dbReference type="GO" id="GO:0016787">
    <property type="term" value="F:hydrolase activity"/>
    <property type="evidence" value="ECO:0007669"/>
    <property type="project" value="UniProtKB-KW"/>
</dbReference>
<sequence>MKNTTHSFLIIFGILLMFLNCKAQTSSPNAETIIDRIKENITVEWQRETVDTYKGGSPEMKITGIATTFLATMDVLKRAKAKGLNMVITHEPTFYNHFDTTEQFEGDSIVAAKQKYIKDNGMVVFRFHDHIHQTSIDGIYKGVVDKMDWKKYEQKQRPYIYKLPEMTLKELGNQLKTIFNTPLIRIVGNPGMPITQVGMVLGAAGSARQINVLQREDVEALIIGETHEWETVEYVRDAVTLGKKKALIIIGHANSEEPGMDYCASWLKSFISEVPVEFVPAGDPFWTPN</sequence>
<dbReference type="Pfam" id="PF01784">
    <property type="entry name" value="DUF34_NIF3"/>
    <property type="match status" value="1"/>
</dbReference>
<keyword evidence="5" id="KW-0378">Hydrolase</keyword>
<organism evidence="5 6">
    <name type="scientific">Saonia flava</name>
    <dbReference type="NCBI Taxonomy" id="523696"/>
    <lineage>
        <taxon>Bacteria</taxon>
        <taxon>Pseudomonadati</taxon>
        <taxon>Bacteroidota</taxon>
        <taxon>Flavobacteriia</taxon>
        <taxon>Flavobacteriales</taxon>
        <taxon>Flavobacteriaceae</taxon>
        <taxon>Saonia</taxon>
    </lineage>
</organism>
<feature type="binding site" evidence="3">
    <location>
        <position position="90"/>
    </location>
    <ligand>
        <name>a divalent metal cation</name>
        <dbReference type="ChEBI" id="CHEBI:60240"/>
        <label>1</label>
    </ligand>
</feature>
<keyword evidence="4" id="KW-0732">Signal</keyword>
<evidence type="ECO:0000256" key="2">
    <source>
        <dbReference type="ARBA" id="ARBA00022723"/>
    </source>
</evidence>
<dbReference type="PANTHER" id="PTHR13799:SF14">
    <property type="entry name" value="GTP CYCLOHYDROLASE 1 TYPE 2 HOMOLOG"/>
    <property type="match status" value="1"/>
</dbReference>
<comment type="similarity">
    <text evidence="1">Belongs to the GTP cyclohydrolase I type 2/NIF3 family.</text>
</comment>
<dbReference type="Proteomes" id="UP000590442">
    <property type="component" value="Unassembled WGS sequence"/>
</dbReference>
<comment type="caution">
    <text evidence="5">The sequence shown here is derived from an EMBL/GenBank/DDBJ whole genome shotgun (WGS) entry which is preliminary data.</text>
</comment>
<keyword evidence="6" id="KW-1185">Reference proteome</keyword>
<feature type="binding site" evidence="3">
    <location>
        <position position="252"/>
    </location>
    <ligand>
        <name>a divalent metal cation</name>
        <dbReference type="ChEBI" id="CHEBI:60240"/>
        <label>1</label>
    </ligand>
</feature>
<name>A0A846QSD7_9FLAO</name>
<evidence type="ECO:0000256" key="3">
    <source>
        <dbReference type="PIRSR" id="PIRSR602678-1"/>
    </source>
</evidence>
<proteinExistence type="inferred from homology"/>
<dbReference type="InterPro" id="IPR002678">
    <property type="entry name" value="DUF34/NIF3"/>
</dbReference>
<dbReference type="RefSeq" id="WP_167960219.1">
    <property type="nucleotide sequence ID" value="NZ_JAATJJ010000001.1"/>
</dbReference>
<feature type="signal peptide" evidence="4">
    <location>
        <begin position="1"/>
        <end position="23"/>
    </location>
</feature>
<accession>A0A846QSD7</accession>
<keyword evidence="2 3" id="KW-0479">Metal-binding</keyword>
<evidence type="ECO:0000313" key="6">
    <source>
        <dbReference type="Proteomes" id="UP000590442"/>
    </source>
</evidence>
<dbReference type="SUPFAM" id="SSF102705">
    <property type="entry name" value="NIF3 (NGG1p interacting factor 3)-like"/>
    <property type="match status" value="1"/>
</dbReference>
<feature type="binding site" evidence="3">
    <location>
        <position position="256"/>
    </location>
    <ligand>
        <name>a divalent metal cation</name>
        <dbReference type="ChEBI" id="CHEBI:60240"/>
        <label>1</label>
    </ligand>
</feature>